<evidence type="ECO:0000256" key="1">
    <source>
        <dbReference type="ARBA" id="ARBA00010854"/>
    </source>
</evidence>
<dbReference type="GO" id="GO:0005829">
    <property type="term" value="C:cytosol"/>
    <property type="evidence" value="ECO:0007669"/>
    <property type="project" value="TreeGrafter"/>
</dbReference>
<evidence type="ECO:0000313" key="8">
    <source>
        <dbReference type="Proteomes" id="UP000276437"/>
    </source>
</evidence>
<feature type="domain" description="B12-binding N-terminal" evidence="6">
    <location>
        <begin position="15"/>
        <end position="109"/>
    </location>
</feature>
<dbReference type="GO" id="GO:0050667">
    <property type="term" value="P:homocysteine metabolic process"/>
    <property type="evidence" value="ECO:0007669"/>
    <property type="project" value="TreeGrafter"/>
</dbReference>
<dbReference type="GO" id="GO:0046653">
    <property type="term" value="P:tetrahydrofolate metabolic process"/>
    <property type="evidence" value="ECO:0007669"/>
    <property type="project" value="TreeGrafter"/>
</dbReference>
<dbReference type="PROSITE" id="PS51337">
    <property type="entry name" value="B12_BINDING_NTER"/>
    <property type="match status" value="1"/>
</dbReference>
<dbReference type="GO" id="GO:0050897">
    <property type="term" value="F:cobalt ion binding"/>
    <property type="evidence" value="ECO:0007669"/>
    <property type="project" value="InterPro"/>
</dbReference>
<dbReference type="InterPro" id="IPR036724">
    <property type="entry name" value="Cobalamin-bd_sf"/>
</dbReference>
<protein>
    <submittedName>
        <fullName evidence="7">Methionine synthase</fullName>
        <ecNumber evidence="7">2.1.1.13</ecNumber>
    </submittedName>
</protein>
<accession>A0A348AJN1</accession>
<dbReference type="GO" id="GO:0031419">
    <property type="term" value="F:cobalamin binding"/>
    <property type="evidence" value="ECO:0007669"/>
    <property type="project" value="InterPro"/>
</dbReference>
<dbReference type="FunFam" id="3.40.50.280:FF:000003">
    <property type="entry name" value="Dimethylamine methyltransferase corrinoid protein"/>
    <property type="match status" value="1"/>
</dbReference>
<dbReference type="PROSITE" id="PS51332">
    <property type="entry name" value="B12_BINDING"/>
    <property type="match status" value="1"/>
</dbReference>
<keyword evidence="7" id="KW-0489">Methyltransferase</keyword>
<dbReference type="GO" id="GO:0032259">
    <property type="term" value="P:methylation"/>
    <property type="evidence" value="ECO:0007669"/>
    <property type="project" value="UniProtKB-KW"/>
</dbReference>
<feature type="domain" description="B12-binding" evidence="5">
    <location>
        <begin position="111"/>
        <end position="237"/>
    </location>
</feature>
<dbReference type="GO" id="GO:0008705">
    <property type="term" value="F:methionine synthase activity"/>
    <property type="evidence" value="ECO:0007669"/>
    <property type="project" value="UniProtKB-EC"/>
</dbReference>
<dbReference type="SUPFAM" id="SSF52242">
    <property type="entry name" value="Cobalamin (vitamin B12)-binding domain"/>
    <property type="match status" value="1"/>
</dbReference>
<keyword evidence="7" id="KW-0808">Transferase</keyword>
<name>A0A348AJN1_9FIRM</name>
<dbReference type="EMBL" id="AP018449">
    <property type="protein sequence ID" value="BBB91279.1"/>
    <property type="molecule type" value="Genomic_DNA"/>
</dbReference>
<evidence type="ECO:0000259" key="6">
    <source>
        <dbReference type="PROSITE" id="PS51337"/>
    </source>
</evidence>
<organism evidence="7 8">
    <name type="scientific">Methylomusa anaerophila</name>
    <dbReference type="NCBI Taxonomy" id="1930071"/>
    <lineage>
        <taxon>Bacteria</taxon>
        <taxon>Bacillati</taxon>
        <taxon>Bacillota</taxon>
        <taxon>Negativicutes</taxon>
        <taxon>Selenomonadales</taxon>
        <taxon>Sporomusaceae</taxon>
        <taxon>Methylomusa</taxon>
    </lineage>
</organism>
<sequence>MRPSVYKKQKKEKGESMKEEEKKILAKLKTAVEEMETELAEEAAREALAAGINPIVAINDGLAAGMQTMSDLFDEGEVFVPQLVVAADAFEAAVAILTGGMSDEDKSKASKGKVLLHTVQGDIHDIGKNIVKTMLSASGFEVIDLGRDVAVEEVVAKAKAHNVDIIAGAALMTTTMPAQRDIVSLLKEEGIREQFKCLFGGAPVSAEWVAKIGGDAYAETATEAVEKAKILVAELRG</sequence>
<dbReference type="GO" id="GO:0015948">
    <property type="term" value="P:methanogenesis"/>
    <property type="evidence" value="ECO:0007669"/>
    <property type="project" value="InterPro"/>
</dbReference>
<feature type="compositionally biased region" description="Basic residues" evidence="4">
    <location>
        <begin position="1"/>
        <end position="11"/>
    </location>
</feature>
<dbReference type="Gene3D" id="1.10.1240.10">
    <property type="entry name" value="Methionine synthase domain"/>
    <property type="match status" value="1"/>
</dbReference>
<comment type="similarity">
    <text evidence="1">Belongs to the methylamine corrinoid protein family.</text>
</comment>
<evidence type="ECO:0000259" key="5">
    <source>
        <dbReference type="PROSITE" id="PS51332"/>
    </source>
</evidence>
<dbReference type="Gene3D" id="3.40.50.280">
    <property type="entry name" value="Cobalamin-binding domain"/>
    <property type="match status" value="1"/>
</dbReference>
<evidence type="ECO:0000256" key="2">
    <source>
        <dbReference type="ARBA" id="ARBA00022723"/>
    </source>
</evidence>
<dbReference type="InterPro" id="IPR006158">
    <property type="entry name" value="Cobalamin-bd"/>
</dbReference>
<proteinExistence type="inferred from homology"/>
<gene>
    <name evidence="7" type="primary">metH_5</name>
    <name evidence="7" type="ORF">MAMMFC1_01950</name>
</gene>
<dbReference type="Pfam" id="PF02607">
    <property type="entry name" value="B12-binding_2"/>
    <property type="match status" value="1"/>
</dbReference>
<dbReference type="InterPro" id="IPR003759">
    <property type="entry name" value="Cbl-bd_cap"/>
</dbReference>
<dbReference type="KEGG" id="mana:MAMMFC1_01950"/>
<dbReference type="AlphaFoldDB" id="A0A348AJN1"/>
<dbReference type="InterPro" id="IPR036594">
    <property type="entry name" value="Meth_synthase_dom"/>
</dbReference>
<dbReference type="InterPro" id="IPR050554">
    <property type="entry name" value="Met_Synthase/Corrinoid"/>
</dbReference>
<keyword evidence="8" id="KW-1185">Reference proteome</keyword>
<reference evidence="7 8" key="1">
    <citation type="journal article" date="2018" name="Int. J. Syst. Evol. Microbiol.">
        <title>Methylomusa anaerophila gen. nov., sp. nov., an anaerobic methanol-utilizing bacterium isolated from a microbial fuel cell.</title>
        <authorList>
            <person name="Amano N."/>
            <person name="Yamamuro A."/>
            <person name="Miyahara M."/>
            <person name="Kouzuma A."/>
            <person name="Abe T."/>
            <person name="Watanabe K."/>
        </authorList>
    </citation>
    <scope>NUCLEOTIDE SEQUENCE [LARGE SCALE GENOMIC DNA]</scope>
    <source>
        <strain evidence="7 8">MMFC1</strain>
    </source>
</reference>
<evidence type="ECO:0000256" key="4">
    <source>
        <dbReference type="SAM" id="MobiDB-lite"/>
    </source>
</evidence>
<evidence type="ECO:0000313" key="7">
    <source>
        <dbReference type="EMBL" id="BBB91279.1"/>
    </source>
</evidence>
<dbReference type="SMART" id="SM01018">
    <property type="entry name" value="B12-binding_2"/>
    <property type="match status" value="1"/>
</dbReference>
<keyword evidence="2" id="KW-0479">Metal-binding</keyword>
<dbReference type="NCBIfam" id="TIGR02370">
    <property type="entry name" value="pyl_corrinoid"/>
    <property type="match status" value="1"/>
</dbReference>
<keyword evidence="3" id="KW-0170">Cobalt</keyword>
<dbReference type="Proteomes" id="UP000276437">
    <property type="component" value="Chromosome"/>
</dbReference>
<dbReference type="Pfam" id="PF02310">
    <property type="entry name" value="B12-binding"/>
    <property type="match status" value="1"/>
</dbReference>
<dbReference type="InterPro" id="IPR012741">
    <property type="entry name" value="Corrinoid_p"/>
</dbReference>
<dbReference type="EC" id="2.1.1.13" evidence="7"/>
<dbReference type="RefSeq" id="WP_197723966.1">
    <property type="nucleotide sequence ID" value="NZ_AP018449.1"/>
</dbReference>
<feature type="region of interest" description="Disordered" evidence="4">
    <location>
        <begin position="1"/>
        <end position="20"/>
    </location>
</feature>
<dbReference type="PANTHER" id="PTHR45833:SF1">
    <property type="entry name" value="METHIONINE SYNTHASE"/>
    <property type="match status" value="1"/>
</dbReference>
<dbReference type="SUPFAM" id="SSF47644">
    <property type="entry name" value="Methionine synthase domain"/>
    <property type="match status" value="1"/>
</dbReference>
<dbReference type="PANTHER" id="PTHR45833">
    <property type="entry name" value="METHIONINE SYNTHASE"/>
    <property type="match status" value="1"/>
</dbReference>
<evidence type="ECO:0000256" key="3">
    <source>
        <dbReference type="ARBA" id="ARBA00023285"/>
    </source>
</evidence>